<comment type="caution">
    <text evidence="2">The sequence shown here is derived from an EMBL/GenBank/DDBJ whole genome shotgun (WGS) entry which is preliminary data.</text>
</comment>
<name>A0ABR3SIJ0_9PEZI</name>
<feature type="compositionally biased region" description="Pro residues" evidence="1">
    <location>
        <begin position="341"/>
        <end position="350"/>
    </location>
</feature>
<protein>
    <recommendedName>
        <fullName evidence="4">F-box domain protein</fullName>
    </recommendedName>
</protein>
<gene>
    <name evidence="2" type="ORF">SLS56_009323</name>
</gene>
<evidence type="ECO:0000313" key="3">
    <source>
        <dbReference type="Proteomes" id="UP001521116"/>
    </source>
</evidence>
<evidence type="ECO:0008006" key="4">
    <source>
        <dbReference type="Google" id="ProtNLM"/>
    </source>
</evidence>
<dbReference type="EMBL" id="JAJVDC020000155">
    <property type="protein sequence ID" value="KAL1621118.1"/>
    <property type="molecule type" value="Genomic_DNA"/>
</dbReference>
<keyword evidence="3" id="KW-1185">Reference proteome</keyword>
<feature type="region of interest" description="Disordered" evidence="1">
    <location>
        <begin position="332"/>
        <end position="353"/>
    </location>
</feature>
<evidence type="ECO:0000256" key="1">
    <source>
        <dbReference type="SAM" id="MobiDB-lite"/>
    </source>
</evidence>
<dbReference type="Gene3D" id="3.80.10.10">
    <property type="entry name" value="Ribonuclease Inhibitor"/>
    <property type="match status" value="1"/>
</dbReference>
<dbReference type="SUPFAM" id="SSF52047">
    <property type="entry name" value="RNI-like"/>
    <property type="match status" value="1"/>
</dbReference>
<sequence length="508" mass="57915">MYIDDLGDLVNVSRTSRLFYYAALPRLYESVTLRLYKNLRYREDNLPEGYGGGSPFSTALNAMATRNLAQYVRSFHLTGQINEPRLEDYSKGRVPDNSFILNIAIRAAMDKMKNLETFMYVTRPLSQYNVDQFPSWDLRGKPLQTIYQGLSSCTNLQTLTLRFPDSRLPSPIVTVPPFPNLREFKALEIDPLCSPDDISVMIAHSPKLEGLHLQWSARMRNAGEESINLALYFGRCIANKRPLKLKRLSTINLFARATNVDFNQLVDLEDLEETTFLNSRTCDANSVFVDDTWRFFTLEKPPRGLRMMRTDAVDDHPPAGLDRLYFVSNGSGPSPARGRDPTPPSSPNPPAALLSRLGPSLRHLLLPDHWLLDVETVGRLARACPRLEQLGMAVGDVAGCLRVLGTRLPEMWALRFLRYTLKSEFEECWEDNEDIDTFLRMDDGWGNLRWLGMGDTVFRCRMSRHGGSMKNQVETERDVKSVRRILEKVNVAAVRDVEIWKMDNGEIV</sequence>
<evidence type="ECO:0000313" key="2">
    <source>
        <dbReference type="EMBL" id="KAL1621118.1"/>
    </source>
</evidence>
<organism evidence="2 3">
    <name type="scientific">Neofusicoccum ribis</name>
    <dbReference type="NCBI Taxonomy" id="45134"/>
    <lineage>
        <taxon>Eukaryota</taxon>
        <taxon>Fungi</taxon>
        <taxon>Dikarya</taxon>
        <taxon>Ascomycota</taxon>
        <taxon>Pezizomycotina</taxon>
        <taxon>Dothideomycetes</taxon>
        <taxon>Dothideomycetes incertae sedis</taxon>
        <taxon>Botryosphaeriales</taxon>
        <taxon>Botryosphaeriaceae</taxon>
        <taxon>Neofusicoccum</taxon>
    </lineage>
</organism>
<dbReference type="InterPro" id="IPR032675">
    <property type="entry name" value="LRR_dom_sf"/>
</dbReference>
<proteinExistence type="predicted"/>
<reference evidence="2 3" key="1">
    <citation type="submission" date="2024-02" db="EMBL/GenBank/DDBJ databases">
        <title>De novo assembly and annotation of 12 fungi associated with fruit tree decline syndrome in Ontario, Canada.</title>
        <authorList>
            <person name="Sulman M."/>
            <person name="Ellouze W."/>
            <person name="Ilyukhin E."/>
        </authorList>
    </citation>
    <scope>NUCLEOTIDE SEQUENCE [LARGE SCALE GENOMIC DNA]</scope>
    <source>
        <strain evidence="2 3">M1-105</strain>
    </source>
</reference>
<accession>A0ABR3SIJ0</accession>
<dbReference type="Proteomes" id="UP001521116">
    <property type="component" value="Unassembled WGS sequence"/>
</dbReference>